<dbReference type="InterPro" id="IPR001163">
    <property type="entry name" value="Sm_dom_euk/arc"/>
</dbReference>
<dbReference type="SMART" id="SM00651">
    <property type="entry name" value="Sm"/>
    <property type="match status" value="1"/>
</dbReference>
<proteinExistence type="inferred from homology"/>
<organism evidence="4 5">
    <name type="scientific">Bemisia tabaci</name>
    <name type="common">Sweetpotato whitefly</name>
    <name type="synonym">Aleurodes tabaci</name>
    <dbReference type="NCBI Taxonomy" id="7038"/>
    <lineage>
        <taxon>Eukaryota</taxon>
        <taxon>Metazoa</taxon>
        <taxon>Ecdysozoa</taxon>
        <taxon>Arthropoda</taxon>
        <taxon>Hexapoda</taxon>
        <taxon>Insecta</taxon>
        <taxon>Pterygota</taxon>
        <taxon>Neoptera</taxon>
        <taxon>Paraneoptera</taxon>
        <taxon>Hemiptera</taxon>
        <taxon>Sternorrhyncha</taxon>
        <taxon>Aleyrodoidea</taxon>
        <taxon>Aleyrodidae</taxon>
        <taxon>Aleyrodinae</taxon>
        <taxon>Bemisia</taxon>
    </lineage>
</organism>
<accession>A0A9P0F1U9</accession>
<evidence type="ECO:0000259" key="3">
    <source>
        <dbReference type="PROSITE" id="PS52002"/>
    </source>
</evidence>
<dbReference type="SUPFAM" id="SSF50182">
    <property type="entry name" value="Sm-like ribonucleoproteins"/>
    <property type="match status" value="1"/>
</dbReference>
<gene>
    <name evidence="4" type="ORF">BEMITA_LOCUS4604</name>
</gene>
<evidence type="ECO:0000313" key="5">
    <source>
        <dbReference type="Proteomes" id="UP001152759"/>
    </source>
</evidence>
<dbReference type="InterPro" id="IPR034110">
    <property type="entry name" value="LSMD1_Sm"/>
</dbReference>
<dbReference type="InterPro" id="IPR010920">
    <property type="entry name" value="LSM_dom_sf"/>
</dbReference>
<dbReference type="CDD" id="cd06168">
    <property type="entry name" value="LSMD1"/>
    <property type="match status" value="1"/>
</dbReference>
<name>A0A9P0F1U9_BEMTA</name>
<feature type="region of interest" description="Disordered" evidence="2">
    <location>
        <begin position="1"/>
        <end position="23"/>
    </location>
</feature>
<dbReference type="Proteomes" id="UP001152759">
    <property type="component" value="Chromosome 2"/>
</dbReference>
<sequence length="101" mass="11356">MSNLETWVDGPADGESTDPVSKKTAALQKLRNWINKMMRIEMTDTRILVGRFICTDRDGNTIMASCHEYLNPEVCGFSDEPRLLGLVMVPGRHIVSVSIFK</sequence>
<keyword evidence="5" id="KW-1185">Reference proteome</keyword>
<dbReference type="FunFam" id="2.30.30.100:FF:000028">
    <property type="entry name" value="N-alpha-acetyltransferase 38, NatC auxiliary subunit"/>
    <property type="match status" value="1"/>
</dbReference>
<dbReference type="InterPro" id="IPR050914">
    <property type="entry name" value="snRNP_SmB/NAA38-like"/>
</dbReference>
<evidence type="ECO:0000256" key="1">
    <source>
        <dbReference type="ARBA" id="ARBA00006850"/>
    </source>
</evidence>
<evidence type="ECO:0000313" key="4">
    <source>
        <dbReference type="EMBL" id="CAH0385375.1"/>
    </source>
</evidence>
<comment type="similarity">
    <text evidence="1">Belongs to the snRNP Sm proteins family.</text>
</comment>
<dbReference type="PROSITE" id="PS52002">
    <property type="entry name" value="SM"/>
    <property type="match status" value="1"/>
</dbReference>
<dbReference type="PANTHER" id="PTHR10701">
    <property type="entry name" value="SMALL NUCLEAR RIBONUCLEOPROTEIN-ASSOCIATED PROTEIN B AND N"/>
    <property type="match status" value="1"/>
</dbReference>
<feature type="domain" description="Sm" evidence="3">
    <location>
        <begin position="25"/>
        <end position="101"/>
    </location>
</feature>
<protein>
    <recommendedName>
        <fullName evidence="3">Sm domain-containing protein</fullName>
    </recommendedName>
</protein>
<reference evidence="4" key="1">
    <citation type="submission" date="2021-12" db="EMBL/GenBank/DDBJ databases">
        <authorList>
            <person name="King R."/>
        </authorList>
    </citation>
    <scope>NUCLEOTIDE SEQUENCE</scope>
</reference>
<dbReference type="Pfam" id="PF01423">
    <property type="entry name" value="LSM"/>
    <property type="match status" value="1"/>
</dbReference>
<dbReference type="AlphaFoldDB" id="A0A9P0F1U9"/>
<dbReference type="PANTHER" id="PTHR10701:SF5">
    <property type="entry name" value="N-ALPHA-ACETYLTRANSFERASE 38, NATC AUXILIARY SUBUNIT"/>
    <property type="match status" value="1"/>
</dbReference>
<dbReference type="GO" id="GO:0031417">
    <property type="term" value="C:NatC complex"/>
    <property type="evidence" value="ECO:0007669"/>
    <property type="project" value="InterPro"/>
</dbReference>
<dbReference type="InterPro" id="IPR047575">
    <property type="entry name" value="Sm"/>
</dbReference>
<evidence type="ECO:0000256" key="2">
    <source>
        <dbReference type="SAM" id="MobiDB-lite"/>
    </source>
</evidence>
<dbReference type="KEGG" id="btab:109030096"/>
<dbReference type="GO" id="GO:0003723">
    <property type="term" value="F:RNA binding"/>
    <property type="evidence" value="ECO:0007669"/>
    <property type="project" value="InterPro"/>
</dbReference>
<dbReference type="EMBL" id="OU963863">
    <property type="protein sequence ID" value="CAH0385375.1"/>
    <property type="molecule type" value="Genomic_DNA"/>
</dbReference>
<dbReference type="Gene3D" id="2.30.30.100">
    <property type="match status" value="1"/>
</dbReference>